<dbReference type="PROSITE" id="PS50297">
    <property type="entry name" value="ANK_REP_REGION"/>
    <property type="match status" value="1"/>
</dbReference>
<proteinExistence type="predicted"/>
<dbReference type="InterPro" id="IPR002110">
    <property type="entry name" value="Ankyrin_rpt"/>
</dbReference>
<evidence type="ECO:0000256" key="1">
    <source>
        <dbReference type="PROSITE-ProRule" id="PRU00023"/>
    </source>
</evidence>
<dbReference type="Pfam" id="PF26639">
    <property type="entry name" value="Het-6_barrel"/>
    <property type="match status" value="1"/>
</dbReference>
<protein>
    <recommendedName>
        <fullName evidence="2">Heterokaryon incompatibility domain-containing protein</fullName>
    </recommendedName>
</protein>
<gene>
    <name evidence="3" type="ORF">N8I77_002784</name>
</gene>
<dbReference type="PANTHER" id="PTHR24148">
    <property type="entry name" value="ANKYRIN REPEAT DOMAIN-CONTAINING PROTEIN 39 HOMOLOG-RELATED"/>
    <property type="match status" value="1"/>
</dbReference>
<dbReference type="SUPFAM" id="SSF48403">
    <property type="entry name" value="Ankyrin repeat"/>
    <property type="match status" value="1"/>
</dbReference>
<dbReference type="PANTHER" id="PTHR24148:SF73">
    <property type="entry name" value="HET DOMAIN PROTEIN (AFU_ORTHOLOGUE AFUA_8G01020)"/>
    <property type="match status" value="1"/>
</dbReference>
<dbReference type="PROSITE" id="PS50088">
    <property type="entry name" value="ANK_REPEAT"/>
    <property type="match status" value="1"/>
</dbReference>
<dbReference type="Pfam" id="PF06985">
    <property type="entry name" value="HET"/>
    <property type="match status" value="1"/>
</dbReference>
<evidence type="ECO:0000313" key="4">
    <source>
        <dbReference type="Proteomes" id="UP001265746"/>
    </source>
</evidence>
<name>A0AAD9STF2_PHOAM</name>
<dbReference type="Gene3D" id="1.25.40.20">
    <property type="entry name" value="Ankyrin repeat-containing domain"/>
    <property type="match status" value="1"/>
</dbReference>
<dbReference type="AlphaFoldDB" id="A0AAD9STF2"/>
<evidence type="ECO:0000259" key="2">
    <source>
        <dbReference type="Pfam" id="PF06985"/>
    </source>
</evidence>
<dbReference type="InterPro" id="IPR052895">
    <property type="entry name" value="HetReg/Transcr_Mod"/>
</dbReference>
<organism evidence="3 4">
    <name type="scientific">Phomopsis amygdali</name>
    <name type="common">Fusicoccum amygdali</name>
    <dbReference type="NCBI Taxonomy" id="1214568"/>
    <lineage>
        <taxon>Eukaryota</taxon>
        <taxon>Fungi</taxon>
        <taxon>Dikarya</taxon>
        <taxon>Ascomycota</taxon>
        <taxon>Pezizomycotina</taxon>
        <taxon>Sordariomycetes</taxon>
        <taxon>Sordariomycetidae</taxon>
        <taxon>Diaporthales</taxon>
        <taxon>Diaporthaceae</taxon>
        <taxon>Diaporthe</taxon>
    </lineage>
</organism>
<reference evidence="3" key="1">
    <citation type="submission" date="2023-06" db="EMBL/GenBank/DDBJ databases">
        <authorList>
            <person name="Noh H."/>
        </authorList>
    </citation>
    <scope>NUCLEOTIDE SEQUENCE</scope>
    <source>
        <strain evidence="3">DUCC20226</strain>
    </source>
</reference>
<dbReference type="InterPro" id="IPR036770">
    <property type="entry name" value="Ankyrin_rpt-contain_sf"/>
</dbReference>
<dbReference type="InterPro" id="IPR010730">
    <property type="entry name" value="HET"/>
</dbReference>
<feature type="repeat" description="ANK" evidence="1">
    <location>
        <begin position="127"/>
        <end position="159"/>
    </location>
</feature>
<evidence type="ECO:0000313" key="3">
    <source>
        <dbReference type="EMBL" id="KAK2616075.1"/>
    </source>
</evidence>
<dbReference type="Pfam" id="PF12796">
    <property type="entry name" value="Ank_2"/>
    <property type="match status" value="1"/>
</dbReference>
<dbReference type="EMBL" id="JAUJFL010000001">
    <property type="protein sequence ID" value="KAK2616075.1"/>
    <property type="molecule type" value="Genomic_DNA"/>
</dbReference>
<feature type="domain" description="Heterokaryon incompatibility" evidence="2">
    <location>
        <begin position="183"/>
        <end position="317"/>
    </location>
</feature>
<sequence>MSICGHDLIECVIRHVDLAENPTYDALSYTWGNPKAVKGDSADDYAVTNRWPIIANGRLLYVTKSLHEALVALNSEARTAREEADGADETFPPYNKTELIRAAEEGRLADVQSAIHRGAKLTSQDVFGETALHYAAENGHLDIVKMLLQHGADRERIDSSGRTPLACCLQRQRRQHEQVAIVLRDSTSVTLGPTEYSTVRDLWIDAHCINQEDIDERNAQVSMMARIYSSARSSIVWLGPEDNSTRIARDAVSRLNAASFQACREAAWQFTNKSHDHRHDGHQHDTEDVGGISVPQFQAVLDLIRRSWFERTWVLQEVVLAKDVEILCGSQRFTWMELFELVQHRLGGDEDVHIMGLPQHPNSNRHKGAKGMGAWVTTDLRRRLRLDTPERQHVRQIEELKGRVDHSWDEKLSLCAVLVLTWNFEVTDPKDKVFALLSIAAPLDSGDEIVVDYRRSTKDVFTELGRIFVVARGNNKIQSFHSGDVEEFEPREGLSFVQAPLCENSYCNVLPSHNKNQRPTGLPSWVPAFNKPLTTERLWRTSFTAASARELKIHPSAPSVLKLDGYEFDKIVEIEDKPHEREIGDGISYDIFSWLKLVQLGERGASEFSQMEVLWRTLMFDHLWAGGLEGAKQSFRRFISENLRMGNGQSEQDKARVSLYSELQAADTSQSLPSLQEIEEFRAEDVGHNCRPDAVSEVSSFHSAFYRHYRARCLFRTEAGRFGLGPRIARVGDTVWLLSGARTPFILRPAHGLHGDRQVSLIGEAYVHGAMDGKLSQERGAIFKPVQIV</sequence>
<keyword evidence="1" id="KW-0040">ANK repeat</keyword>
<comment type="caution">
    <text evidence="3">The sequence shown here is derived from an EMBL/GenBank/DDBJ whole genome shotgun (WGS) entry which is preliminary data.</text>
</comment>
<dbReference type="SMART" id="SM00248">
    <property type="entry name" value="ANK"/>
    <property type="match status" value="2"/>
</dbReference>
<accession>A0AAD9STF2</accession>
<dbReference type="Proteomes" id="UP001265746">
    <property type="component" value="Unassembled WGS sequence"/>
</dbReference>
<keyword evidence="4" id="KW-1185">Reference proteome</keyword>